<dbReference type="EMBL" id="RQVQ01000010">
    <property type="protein sequence ID" value="RRJ91495.1"/>
    <property type="molecule type" value="Genomic_DNA"/>
</dbReference>
<evidence type="ECO:0000313" key="4">
    <source>
        <dbReference type="EMBL" id="RRJ91495.1"/>
    </source>
</evidence>
<dbReference type="GO" id="GO:0055085">
    <property type="term" value="P:transmembrane transport"/>
    <property type="evidence" value="ECO:0007669"/>
    <property type="project" value="InterPro"/>
</dbReference>
<comment type="caution">
    <text evidence="4">The sequence shown here is derived from an EMBL/GenBank/DDBJ whole genome shotgun (WGS) entry which is preliminary data.</text>
</comment>
<dbReference type="Pfam" id="PF03544">
    <property type="entry name" value="TonB_C"/>
    <property type="match status" value="1"/>
</dbReference>
<keyword evidence="5" id="KW-1185">Reference proteome</keyword>
<feature type="region of interest" description="Disordered" evidence="1">
    <location>
        <begin position="89"/>
        <end position="116"/>
    </location>
</feature>
<evidence type="ECO:0000259" key="3">
    <source>
        <dbReference type="Pfam" id="PF03544"/>
    </source>
</evidence>
<organism evidence="4 5">
    <name type="scientific">Paenimyroides tangerinum</name>
    <dbReference type="NCBI Taxonomy" id="2488728"/>
    <lineage>
        <taxon>Bacteria</taxon>
        <taxon>Pseudomonadati</taxon>
        <taxon>Bacteroidota</taxon>
        <taxon>Flavobacteriia</taxon>
        <taxon>Flavobacteriales</taxon>
        <taxon>Flavobacteriaceae</taxon>
        <taxon>Paenimyroides</taxon>
    </lineage>
</organism>
<feature type="domain" description="TonB C-terminal" evidence="3">
    <location>
        <begin position="237"/>
        <end position="295"/>
    </location>
</feature>
<dbReference type="OrthoDB" id="1095452at2"/>
<dbReference type="SUPFAM" id="SSF74653">
    <property type="entry name" value="TolA/TonB C-terminal domain"/>
    <property type="match status" value="1"/>
</dbReference>
<accession>A0A3P3W8L2</accession>
<dbReference type="Proteomes" id="UP000275719">
    <property type="component" value="Unassembled WGS sequence"/>
</dbReference>
<dbReference type="InterPro" id="IPR037682">
    <property type="entry name" value="TonB_C"/>
</dbReference>
<reference evidence="4 5" key="1">
    <citation type="submission" date="2018-11" db="EMBL/GenBank/DDBJ databases">
        <title>Flavobacterium sp. nov., YIM 102701-2 draft genome.</title>
        <authorList>
            <person name="Li G."/>
            <person name="Jiang Y."/>
        </authorList>
    </citation>
    <scope>NUCLEOTIDE SEQUENCE [LARGE SCALE GENOMIC DNA]</scope>
    <source>
        <strain evidence="4 5">YIM 102701-2</strain>
    </source>
</reference>
<keyword evidence="2" id="KW-0472">Membrane</keyword>
<gene>
    <name evidence="4" type="ORF">EG240_05675</name>
</gene>
<evidence type="ECO:0000313" key="5">
    <source>
        <dbReference type="Proteomes" id="UP000275719"/>
    </source>
</evidence>
<proteinExistence type="predicted"/>
<protein>
    <recommendedName>
        <fullName evidence="3">TonB C-terminal domain-containing protein</fullName>
    </recommendedName>
</protein>
<dbReference type="Gene3D" id="3.30.1150.10">
    <property type="match status" value="1"/>
</dbReference>
<evidence type="ECO:0000256" key="1">
    <source>
        <dbReference type="SAM" id="MobiDB-lite"/>
    </source>
</evidence>
<name>A0A3P3W8L2_9FLAO</name>
<keyword evidence="2" id="KW-0812">Transmembrane</keyword>
<feature type="compositionally biased region" description="Basic and acidic residues" evidence="1">
    <location>
        <begin position="89"/>
        <end position="108"/>
    </location>
</feature>
<keyword evidence="2" id="KW-1133">Transmembrane helix</keyword>
<sequence>MGNFNYLGKDWSNIVFEGRNKLYGAYKLRQENVKNTALALVFGIGGLSLIFGGSYLYASNANKTVTVILVDGDPMNPTEVEPKIEPKVEPKIEPKDNPIVEDKKDTKTEASSARTDVQENKTLTEITVTTDDNAKGKITAQDEFTDKINSGVADSDADTEYGRLKSKGENTGLATEGVEGENRTTTEATTTVEKVDDKIYNLRQNKAEPKEGFDRFYSTFAKKLSSQDLSTSANEIVVKVKFVVEKDGSFTDIQIIDDKHGVGKEAERILKNMPKWKAAEHNGKKVRSMFTLPIKIQLR</sequence>
<evidence type="ECO:0000256" key="2">
    <source>
        <dbReference type="SAM" id="Phobius"/>
    </source>
</evidence>
<dbReference type="AlphaFoldDB" id="A0A3P3W8L2"/>
<feature type="transmembrane region" description="Helical" evidence="2">
    <location>
        <begin position="37"/>
        <end position="58"/>
    </location>
</feature>
<dbReference type="RefSeq" id="WP_125018365.1">
    <property type="nucleotide sequence ID" value="NZ_RQVQ01000010.1"/>
</dbReference>
<feature type="region of interest" description="Disordered" evidence="1">
    <location>
        <begin position="162"/>
        <end position="185"/>
    </location>
</feature>